<evidence type="ECO:0000313" key="3">
    <source>
        <dbReference type="Proteomes" id="UP000182508"/>
    </source>
</evidence>
<dbReference type="PANTHER" id="PTHR39201:SF1">
    <property type="entry name" value="FLAVODOXIN-LIKE DOMAIN-CONTAINING PROTEIN"/>
    <property type="match status" value="1"/>
</dbReference>
<dbReference type="GO" id="GO:0009055">
    <property type="term" value="F:electron transfer activity"/>
    <property type="evidence" value="ECO:0007669"/>
    <property type="project" value="InterPro"/>
</dbReference>
<evidence type="ECO:0000313" key="2">
    <source>
        <dbReference type="EMBL" id="SDB32482.1"/>
    </source>
</evidence>
<dbReference type="InterPro" id="IPR008254">
    <property type="entry name" value="Flavodoxin/NO_synth"/>
</dbReference>
<dbReference type="RefSeq" id="WP_018165773.1">
    <property type="nucleotide sequence ID" value="NZ_FMXP01000022.1"/>
</dbReference>
<dbReference type="PROSITE" id="PS50902">
    <property type="entry name" value="FLAVODOXIN_LIKE"/>
    <property type="match status" value="1"/>
</dbReference>
<proteinExistence type="predicted"/>
<dbReference type="InterPro" id="IPR001226">
    <property type="entry name" value="Flavodoxin_CS"/>
</dbReference>
<sequence>MSKTLILYFSKTGTTKRVAEAVASRLNADIYSIEEEDTYSHQDLDWTLASSRANKEQKDSKCRPAYKGKLPDLSGYHTVIIGHPIWWGIPPRILYTVLEDLDLSHKKVAAFATSGGSTYSVSQDEIKNIIGPQDIEGRVLSGQNAVDKWLTESGLL</sequence>
<organism evidence="2 3">
    <name type="scientific">Streptococcus henryi</name>
    <dbReference type="NCBI Taxonomy" id="439219"/>
    <lineage>
        <taxon>Bacteria</taxon>
        <taxon>Bacillati</taxon>
        <taxon>Bacillota</taxon>
        <taxon>Bacilli</taxon>
        <taxon>Lactobacillales</taxon>
        <taxon>Streptococcaceae</taxon>
        <taxon>Streptococcus</taxon>
    </lineage>
</organism>
<feature type="domain" description="Flavodoxin-like" evidence="1">
    <location>
        <begin position="4"/>
        <end position="156"/>
    </location>
</feature>
<protein>
    <submittedName>
        <fullName evidence="2">Flavodoxin</fullName>
    </submittedName>
</protein>
<dbReference type="PROSITE" id="PS00201">
    <property type="entry name" value="FLAVODOXIN"/>
    <property type="match status" value="1"/>
</dbReference>
<dbReference type="STRING" id="439219.SAMN02910293_01613"/>
<dbReference type="Gene3D" id="3.40.50.360">
    <property type="match status" value="1"/>
</dbReference>
<dbReference type="SUPFAM" id="SSF52218">
    <property type="entry name" value="Flavoproteins"/>
    <property type="match status" value="1"/>
</dbReference>
<reference evidence="2 3" key="1">
    <citation type="submission" date="2016-10" db="EMBL/GenBank/DDBJ databases">
        <authorList>
            <person name="de Groot N.N."/>
        </authorList>
    </citation>
    <scope>NUCLEOTIDE SEQUENCE [LARGE SCALE GENOMIC DNA]</scope>
    <source>
        <strain evidence="2 3">A-4</strain>
    </source>
</reference>
<dbReference type="AlphaFoldDB" id="A0A1G6CI98"/>
<dbReference type="InterPro" id="IPR029039">
    <property type="entry name" value="Flavoprotein-like_sf"/>
</dbReference>
<name>A0A1G6CI98_9STRE</name>
<dbReference type="GO" id="GO:0016651">
    <property type="term" value="F:oxidoreductase activity, acting on NAD(P)H"/>
    <property type="evidence" value="ECO:0007669"/>
    <property type="project" value="UniProtKB-ARBA"/>
</dbReference>
<dbReference type="EMBL" id="FMXP01000022">
    <property type="protein sequence ID" value="SDB32482.1"/>
    <property type="molecule type" value="Genomic_DNA"/>
</dbReference>
<dbReference type="GO" id="GO:0010181">
    <property type="term" value="F:FMN binding"/>
    <property type="evidence" value="ECO:0007669"/>
    <property type="project" value="InterPro"/>
</dbReference>
<dbReference type="Pfam" id="PF12682">
    <property type="entry name" value="Flavodoxin_4"/>
    <property type="match status" value="1"/>
</dbReference>
<evidence type="ECO:0000259" key="1">
    <source>
        <dbReference type="PROSITE" id="PS50902"/>
    </source>
</evidence>
<dbReference type="Proteomes" id="UP000182508">
    <property type="component" value="Unassembled WGS sequence"/>
</dbReference>
<gene>
    <name evidence="2" type="ORF">SAMN02910293_01613</name>
</gene>
<dbReference type="eggNOG" id="COG0716">
    <property type="taxonomic scope" value="Bacteria"/>
</dbReference>
<dbReference type="PANTHER" id="PTHR39201">
    <property type="entry name" value="EXPORTED PROTEIN-RELATED"/>
    <property type="match status" value="1"/>
</dbReference>
<accession>A0A1G6CI98</accession>
<keyword evidence="3" id="KW-1185">Reference proteome</keyword>